<dbReference type="EMBL" id="BONK01000020">
    <property type="protein sequence ID" value="GIG23509.1"/>
    <property type="molecule type" value="Genomic_DNA"/>
</dbReference>
<evidence type="ECO:0000313" key="3">
    <source>
        <dbReference type="EMBL" id="GIG23509.1"/>
    </source>
</evidence>
<dbReference type="AlphaFoldDB" id="A0A919P932"/>
<accession>A0A919P932</accession>
<keyword evidence="2" id="KW-1133">Transmembrane helix</keyword>
<proteinExistence type="predicted"/>
<dbReference type="RefSeq" id="WP_203758513.1">
    <property type="nucleotide sequence ID" value="NZ_BONK01000020.1"/>
</dbReference>
<protein>
    <recommendedName>
        <fullName evidence="5">DUF4232 domain-containing protein</fullName>
    </recommendedName>
</protein>
<keyword evidence="4" id="KW-1185">Reference proteome</keyword>
<evidence type="ECO:0000256" key="2">
    <source>
        <dbReference type="SAM" id="Phobius"/>
    </source>
</evidence>
<evidence type="ECO:0008006" key="5">
    <source>
        <dbReference type="Google" id="ProtNLM"/>
    </source>
</evidence>
<keyword evidence="2" id="KW-0812">Transmembrane</keyword>
<feature type="transmembrane region" description="Helical" evidence="2">
    <location>
        <begin position="20"/>
        <end position="38"/>
    </location>
</feature>
<comment type="caution">
    <text evidence="3">The sequence shown here is derived from an EMBL/GenBank/DDBJ whole genome shotgun (WGS) entry which is preliminary data.</text>
</comment>
<evidence type="ECO:0000256" key="1">
    <source>
        <dbReference type="SAM" id="MobiDB-lite"/>
    </source>
</evidence>
<reference evidence="3" key="1">
    <citation type="submission" date="2021-01" db="EMBL/GenBank/DDBJ databases">
        <title>Whole genome shotgun sequence of Cellulomonas chitinilytica NBRC 110799.</title>
        <authorList>
            <person name="Komaki H."/>
            <person name="Tamura T."/>
        </authorList>
    </citation>
    <scope>NUCLEOTIDE SEQUENCE</scope>
    <source>
        <strain evidence="3">NBRC 110799</strain>
    </source>
</reference>
<gene>
    <name evidence="3" type="ORF">Cch01nite_42330</name>
</gene>
<name>A0A919P932_9CELL</name>
<feature type="region of interest" description="Disordered" evidence="1">
    <location>
        <begin position="45"/>
        <end position="69"/>
    </location>
</feature>
<evidence type="ECO:0000313" key="4">
    <source>
        <dbReference type="Proteomes" id="UP000632740"/>
    </source>
</evidence>
<sequence>MSQARPGGRLPARVYWVRRFVVLGIPLLLVVLVVWLVAGRGSGADTPAAASDTTSTAPTASQTPTSTTGGILACTPDHLALTVAAAAESFPAGVNPAFTVTIANTGSEPCLVDAGEAQRQIVITSGEDRVWSNQDCVATGTETRSLLLSPGPDGADAQQLAWNRVRSAAGCPDGLPAPGAGTYSIAFGVAGAAAPPVVFGLG</sequence>
<dbReference type="Proteomes" id="UP000632740">
    <property type="component" value="Unassembled WGS sequence"/>
</dbReference>
<keyword evidence="2" id="KW-0472">Membrane</keyword>
<organism evidence="3 4">
    <name type="scientific">Cellulomonas chitinilytica</name>
    <dbReference type="NCBI Taxonomy" id="398759"/>
    <lineage>
        <taxon>Bacteria</taxon>
        <taxon>Bacillati</taxon>
        <taxon>Actinomycetota</taxon>
        <taxon>Actinomycetes</taxon>
        <taxon>Micrococcales</taxon>
        <taxon>Cellulomonadaceae</taxon>
        <taxon>Cellulomonas</taxon>
    </lineage>
</organism>